<keyword evidence="1" id="KW-1133">Transmembrane helix</keyword>
<name>A0A8C1RN11_CYPCA</name>
<dbReference type="Ensembl" id="ENSCCRT00010130648.1">
    <property type="protein sequence ID" value="ENSCCRP00010117589.1"/>
    <property type="gene ID" value="ENSCCRG00010051517.1"/>
</dbReference>
<keyword evidence="1" id="KW-0812">Transmembrane</keyword>
<dbReference type="PANTHER" id="PTHR21063">
    <property type="entry name" value="LFA-3"/>
    <property type="match status" value="1"/>
</dbReference>
<sequence length="366" mass="41578">MDNFDQYVFLAVATNISMLLMTAFVLQGASDVGTEPVSVFVMKEDSVTLHTNITINQRERFKWYFIDDLIAQINGDLRYNCTDVQCNKEDERFRDRLKLELDHQTGSLNISNTRTTDSGDYKLKIKSSRNYYTVTSFLGVDADNVSVSVTEGDSVTLLPDVKINQLERMKWYFDDIRIAQIIGNQSKICTDVHCPERFRGRLQLDHQTGSLNITNITITDSGLYEVKIINGSIEERFNVSVLGVSAAERDKMKIKSVKEGKSVTLGTPGLKNPNDVMTWYFHGTLMNEIDGHPIKICTDVQCDERFRDRVKLDHQTGSLNITNTRATDSGDYQLEISSHNQCHGRCIVTSMEYFHVDVIGEQFGHL</sequence>
<dbReference type="Gene3D" id="2.60.40.10">
    <property type="entry name" value="Immunoglobulins"/>
    <property type="match status" value="3"/>
</dbReference>
<feature type="domain" description="Immunoglobulin" evidence="2">
    <location>
        <begin position="252"/>
        <end position="359"/>
    </location>
</feature>
<dbReference type="InterPro" id="IPR013106">
    <property type="entry name" value="Ig_V-set"/>
</dbReference>
<dbReference type="InterPro" id="IPR013783">
    <property type="entry name" value="Ig-like_fold"/>
</dbReference>
<evidence type="ECO:0000256" key="1">
    <source>
        <dbReference type="SAM" id="Phobius"/>
    </source>
</evidence>
<evidence type="ECO:0000313" key="4">
    <source>
        <dbReference type="Proteomes" id="UP000694427"/>
    </source>
</evidence>
<dbReference type="Proteomes" id="UP000694427">
    <property type="component" value="Unplaced"/>
</dbReference>
<dbReference type="InterPro" id="IPR003599">
    <property type="entry name" value="Ig_sub"/>
</dbReference>
<proteinExistence type="predicted"/>
<keyword evidence="1" id="KW-0472">Membrane</keyword>
<dbReference type="SUPFAM" id="SSF48726">
    <property type="entry name" value="Immunoglobulin"/>
    <property type="match status" value="3"/>
</dbReference>
<evidence type="ECO:0000259" key="2">
    <source>
        <dbReference type="SMART" id="SM00409"/>
    </source>
</evidence>
<dbReference type="PANTHER" id="PTHR21063:SF4">
    <property type="entry name" value="CD48 ANTIGEN-RELATED"/>
    <property type="match status" value="1"/>
</dbReference>
<dbReference type="SMART" id="SM00409">
    <property type="entry name" value="IG"/>
    <property type="match status" value="3"/>
</dbReference>
<dbReference type="AlphaFoldDB" id="A0A8C1RN11"/>
<dbReference type="InterPro" id="IPR036179">
    <property type="entry name" value="Ig-like_dom_sf"/>
</dbReference>
<accession>A0A8C1RN11</accession>
<feature type="domain" description="Immunoglobulin" evidence="2">
    <location>
        <begin position="36"/>
        <end position="141"/>
    </location>
</feature>
<keyword evidence="4" id="KW-1185">Reference proteome</keyword>
<reference evidence="3" key="2">
    <citation type="submission" date="2025-09" db="UniProtKB">
        <authorList>
            <consortium name="Ensembl"/>
        </authorList>
    </citation>
    <scope>IDENTIFICATION</scope>
</reference>
<dbReference type="Pfam" id="PF07686">
    <property type="entry name" value="V-set"/>
    <property type="match status" value="1"/>
</dbReference>
<organism evidence="3 4">
    <name type="scientific">Cyprinus carpio</name>
    <name type="common">Common carp</name>
    <dbReference type="NCBI Taxonomy" id="7962"/>
    <lineage>
        <taxon>Eukaryota</taxon>
        <taxon>Metazoa</taxon>
        <taxon>Chordata</taxon>
        <taxon>Craniata</taxon>
        <taxon>Vertebrata</taxon>
        <taxon>Euteleostomi</taxon>
        <taxon>Actinopterygii</taxon>
        <taxon>Neopterygii</taxon>
        <taxon>Teleostei</taxon>
        <taxon>Ostariophysi</taxon>
        <taxon>Cypriniformes</taxon>
        <taxon>Cyprinidae</taxon>
        <taxon>Cyprininae</taxon>
        <taxon>Cyprinus</taxon>
    </lineage>
</organism>
<reference evidence="3" key="1">
    <citation type="submission" date="2025-08" db="UniProtKB">
        <authorList>
            <consortium name="Ensembl"/>
        </authorList>
    </citation>
    <scope>IDENTIFICATION</scope>
</reference>
<feature type="domain" description="Immunoglobulin" evidence="2">
    <location>
        <begin position="144"/>
        <end position="242"/>
    </location>
</feature>
<feature type="transmembrane region" description="Helical" evidence="1">
    <location>
        <begin position="7"/>
        <end position="26"/>
    </location>
</feature>
<evidence type="ECO:0000313" key="3">
    <source>
        <dbReference type="Ensembl" id="ENSCCRP00010117589.1"/>
    </source>
</evidence>
<protein>
    <recommendedName>
        <fullName evidence="2">Immunoglobulin domain-containing protein</fullName>
    </recommendedName>
</protein>